<name>A0ACC0DD78_9PEZI</name>
<protein>
    <submittedName>
        <fullName evidence="1">Uncharacterized protein</fullName>
    </submittedName>
</protein>
<organism evidence="1 2">
    <name type="scientific">Hypoxylon rubiginosum</name>
    <dbReference type="NCBI Taxonomy" id="110542"/>
    <lineage>
        <taxon>Eukaryota</taxon>
        <taxon>Fungi</taxon>
        <taxon>Dikarya</taxon>
        <taxon>Ascomycota</taxon>
        <taxon>Pezizomycotina</taxon>
        <taxon>Sordariomycetes</taxon>
        <taxon>Xylariomycetidae</taxon>
        <taxon>Xylariales</taxon>
        <taxon>Hypoxylaceae</taxon>
        <taxon>Hypoxylon</taxon>
    </lineage>
</organism>
<gene>
    <name evidence="1" type="ORF">F4821DRAFT_228872</name>
</gene>
<dbReference type="Proteomes" id="UP001497680">
    <property type="component" value="Unassembled WGS sequence"/>
</dbReference>
<proteinExistence type="predicted"/>
<evidence type="ECO:0000313" key="2">
    <source>
        <dbReference type="Proteomes" id="UP001497680"/>
    </source>
</evidence>
<comment type="caution">
    <text evidence="1">The sequence shown here is derived from an EMBL/GenBank/DDBJ whole genome shotgun (WGS) entry which is preliminary data.</text>
</comment>
<accession>A0ACC0DD78</accession>
<sequence length="665" mass="72417">MHLLTTLIHIFWFVDVTRAVYRYMPPADVQRPMQAFTAGNGDSGGYDGKTWVAAYTEESFDEMNMEILHRIASAHFNWLLTQNPRYKITNGRGTCLVAAVWAPDTKSIYVSTMARGPYWKLITNFDPDHPTAPVWRARATHWKDRSKTLYHAEDSAYYWFEETRRTTGHPIYPTMESIDPETTKYPVGSMIATWGFHSQDPSDVRRTGRPIALCSVNDLRGVTCQQMANDLGVQFDTITNQPPAEQAVDSSPPDDDEVSGDPCQMNAAKRDNADFLHKFGKRDDENDCSVSYVLPTTFIVSTITGLPSPASSYDKGPSTSSIPVTTPPPPPPKPSCVMQDMDPGLGITAPGCICEGTTTLPLLSLPSASVYTQSCDYTALPTKTLPNPITIATETWTVGCQSCTGVGGAEVPADATCASIPSCTVTPLAQSFGVLLSNSSITVGDADDKNGGKDLRQNLYNQLHPLCPDNSNICDFSKGAEIKNMGTVVSGGDAYLTLQAKIIGSQYNSTDTRERLLAAAVASWERATSQSCQETTYETEADPTGSGCGNGPILDGRDLSLLGDGDKLLEKRIRDGPPHETTCKYKARICAGPELVTAIMGTSDNPYMNHMQIKFELVSDNKNSEVGEFICHLVIDAISDLSMAVMPELAPAELFEQIELESLCD</sequence>
<dbReference type="EMBL" id="MU394290">
    <property type="protein sequence ID" value="KAI6090709.1"/>
    <property type="molecule type" value="Genomic_DNA"/>
</dbReference>
<reference evidence="1 2" key="1">
    <citation type="journal article" date="2022" name="New Phytol.">
        <title>Ecological generalism drives hyperdiversity of secondary metabolite gene clusters in xylarialean endophytes.</title>
        <authorList>
            <person name="Franco M.E.E."/>
            <person name="Wisecaver J.H."/>
            <person name="Arnold A.E."/>
            <person name="Ju Y.M."/>
            <person name="Slot J.C."/>
            <person name="Ahrendt S."/>
            <person name="Moore L.P."/>
            <person name="Eastman K.E."/>
            <person name="Scott K."/>
            <person name="Konkel Z."/>
            <person name="Mondo S.J."/>
            <person name="Kuo A."/>
            <person name="Hayes R.D."/>
            <person name="Haridas S."/>
            <person name="Andreopoulos B."/>
            <person name="Riley R."/>
            <person name="LaButti K."/>
            <person name="Pangilinan J."/>
            <person name="Lipzen A."/>
            <person name="Amirebrahimi M."/>
            <person name="Yan J."/>
            <person name="Adam C."/>
            <person name="Keymanesh K."/>
            <person name="Ng V."/>
            <person name="Louie K."/>
            <person name="Northen T."/>
            <person name="Drula E."/>
            <person name="Henrissat B."/>
            <person name="Hsieh H.M."/>
            <person name="Youens-Clark K."/>
            <person name="Lutzoni F."/>
            <person name="Miadlikowska J."/>
            <person name="Eastwood D.C."/>
            <person name="Hamelin R.C."/>
            <person name="Grigoriev I.V."/>
            <person name="U'Ren J.M."/>
        </authorList>
    </citation>
    <scope>NUCLEOTIDE SEQUENCE [LARGE SCALE GENOMIC DNA]</scope>
    <source>
        <strain evidence="1 2">ER1909</strain>
    </source>
</reference>
<keyword evidence="2" id="KW-1185">Reference proteome</keyword>
<evidence type="ECO:0000313" key="1">
    <source>
        <dbReference type="EMBL" id="KAI6090709.1"/>
    </source>
</evidence>